<proteinExistence type="predicted"/>
<keyword evidence="3" id="KW-1185">Reference proteome</keyword>
<evidence type="ECO:0000313" key="2">
    <source>
        <dbReference type="EMBL" id="MBA1156781.1"/>
    </source>
</evidence>
<name>A0A838BN55_9HYPH</name>
<dbReference type="Proteomes" id="UP000572984">
    <property type="component" value="Unassembled WGS sequence"/>
</dbReference>
<sequence>MKHTAVLGLIASLGFFPAAYGQEETKPKPELNCVVDGKPVEGRHKIEYRRNGKTYIEYCSLGKKHVIIDNGDNG</sequence>
<evidence type="ECO:0000256" key="1">
    <source>
        <dbReference type="SAM" id="SignalP"/>
    </source>
</evidence>
<keyword evidence="1" id="KW-0732">Signal</keyword>
<accession>A0A838BN55</accession>
<dbReference type="RefSeq" id="WP_181052309.1">
    <property type="nucleotide sequence ID" value="NZ_JACDXJ010000001.1"/>
</dbReference>
<reference evidence="2 3" key="1">
    <citation type="submission" date="2020-07" db="EMBL/GenBank/DDBJ databases">
        <title>Draft genome and description of Microvirga mediterraneensis Marseille-Q2068 sp. nov.</title>
        <authorList>
            <person name="Boxberger M."/>
        </authorList>
    </citation>
    <scope>NUCLEOTIDE SEQUENCE [LARGE SCALE GENOMIC DNA]</scope>
    <source>
        <strain evidence="2 3">Marseille-Q2068</strain>
    </source>
</reference>
<evidence type="ECO:0000313" key="3">
    <source>
        <dbReference type="Proteomes" id="UP000572984"/>
    </source>
</evidence>
<feature type="signal peptide" evidence="1">
    <location>
        <begin position="1"/>
        <end position="21"/>
    </location>
</feature>
<gene>
    <name evidence="2" type="ORF">H0S73_11650</name>
</gene>
<protein>
    <submittedName>
        <fullName evidence="2">Uncharacterized protein</fullName>
    </submittedName>
</protein>
<comment type="caution">
    <text evidence="2">The sequence shown here is derived from an EMBL/GenBank/DDBJ whole genome shotgun (WGS) entry which is preliminary data.</text>
</comment>
<dbReference type="AlphaFoldDB" id="A0A838BN55"/>
<organism evidence="2 3">
    <name type="scientific">Microvirga mediterraneensis</name>
    <dbReference type="NCBI Taxonomy" id="2754695"/>
    <lineage>
        <taxon>Bacteria</taxon>
        <taxon>Pseudomonadati</taxon>
        <taxon>Pseudomonadota</taxon>
        <taxon>Alphaproteobacteria</taxon>
        <taxon>Hyphomicrobiales</taxon>
        <taxon>Methylobacteriaceae</taxon>
        <taxon>Microvirga</taxon>
    </lineage>
</organism>
<dbReference type="EMBL" id="JACDXJ010000001">
    <property type="protein sequence ID" value="MBA1156781.1"/>
    <property type="molecule type" value="Genomic_DNA"/>
</dbReference>
<feature type="chain" id="PRO_5032937682" evidence="1">
    <location>
        <begin position="22"/>
        <end position="74"/>
    </location>
</feature>